<sequence length="410" mass="46622">MSDPNFWTPPSSPKFGGDRLGVLDDVEGDLFAETEAGRLKSDSLRCLAYGGIFTSPKMIGLVCGHLNRNDFLQSFERPLDKNIPIDPFVCLGELWSRFLVLINDIAPRSDFTIETIRNDISILLSSALQLLSCTSTDSSLVPVIVTRLRALLVNVGRLEFKRSSSSHFIHAQIELWIFFFKLLEVVRDNHGNSATRANTLFIDSLSLVNELFNLDATSILDAHGYFVDVVLENLIHLYSMPSRFLHCSCIDLLWTLVIRYSEEFQVGWFKYLHGKLIKLSSSRKADVYKPCSLESLRPNPVIHTDGQCSADVKNQALWSLYWSLLAHTAPLHRDYIVFRLHGDVSPEQIQKYSIVVWLIRKLFLGVSPSYSVYLYWLMGFSTCLYLQDLVYIISGLPYLLLSLYTSLESD</sequence>
<gene>
    <name evidence="1" type="ORF">PHET_10261</name>
</gene>
<reference evidence="1" key="1">
    <citation type="submission" date="2019-05" db="EMBL/GenBank/DDBJ databases">
        <title>Annotation for the trematode Paragonimus heterotremus.</title>
        <authorList>
            <person name="Choi Y.-J."/>
        </authorList>
    </citation>
    <scope>NUCLEOTIDE SEQUENCE</scope>
    <source>
        <strain evidence="1">LC</strain>
    </source>
</reference>
<keyword evidence="2" id="KW-1185">Reference proteome</keyword>
<evidence type="ECO:0000313" key="2">
    <source>
        <dbReference type="Proteomes" id="UP000748531"/>
    </source>
</evidence>
<organism evidence="1 2">
    <name type="scientific">Paragonimus heterotremus</name>
    <dbReference type="NCBI Taxonomy" id="100268"/>
    <lineage>
        <taxon>Eukaryota</taxon>
        <taxon>Metazoa</taxon>
        <taxon>Spiralia</taxon>
        <taxon>Lophotrochozoa</taxon>
        <taxon>Platyhelminthes</taxon>
        <taxon>Trematoda</taxon>
        <taxon>Digenea</taxon>
        <taxon>Plagiorchiida</taxon>
        <taxon>Troglotremata</taxon>
        <taxon>Troglotrematidae</taxon>
        <taxon>Paragonimus</taxon>
    </lineage>
</organism>
<evidence type="ECO:0000313" key="1">
    <source>
        <dbReference type="EMBL" id="KAF5394775.1"/>
    </source>
</evidence>
<name>A0A8J4SS00_9TREM</name>
<dbReference type="AlphaFoldDB" id="A0A8J4SS00"/>
<accession>A0A8J4SS00</accession>
<dbReference type="OrthoDB" id="10514346at2759"/>
<dbReference type="Proteomes" id="UP000748531">
    <property type="component" value="Unassembled WGS sequence"/>
</dbReference>
<dbReference type="EMBL" id="LUCH01017722">
    <property type="protein sequence ID" value="KAF5394775.1"/>
    <property type="molecule type" value="Genomic_DNA"/>
</dbReference>
<protein>
    <submittedName>
        <fullName evidence="1">Uncharacterized protein</fullName>
    </submittedName>
</protein>
<proteinExistence type="predicted"/>
<comment type="caution">
    <text evidence="1">The sequence shown here is derived from an EMBL/GenBank/DDBJ whole genome shotgun (WGS) entry which is preliminary data.</text>
</comment>